<accession>A0A6J7PYZ4</accession>
<name>A0A6J7PYZ4_9ZZZZ</name>
<dbReference type="InterPro" id="IPR002586">
    <property type="entry name" value="CobQ/CobB/MinD/ParA_Nub-bd_dom"/>
</dbReference>
<protein>
    <submittedName>
        <fullName evidence="3">Unannotated protein</fullName>
    </submittedName>
</protein>
<gene>
    <name evidence="2" type="ORF">UFOPK3001_00797</name>
    <name evidence="3" type="ORF">UFOPK3954_02255</name>
</gene>
<sequence length="197" mass="20479">MLIVCWSVKGGSGTTVVATTLALLSASQGIDTCLVDLAGDAASCLGLADPLNPHEIAVGSNLSLLTLSPTSCASTPRWSAMPEHLAIDTRTVVVDAGLGEPDPALRSAAHHDLLVVRGCYLALRRAAVLYRPPSGVVLVNEPGRALRRQDVEGVTGAPVVSELEWDPTVARSVDAGLLASRVPRSLREGLGVLSWTS</sequence>
<proteinExistence type="predicted"/>
<organism evidence="3">
    <name type="scientific">freshwater metagenome</name>
    <dbReference type="NCBI Taxonomy" id="449393"/>
    <lineage>
        <taxon>unclassified sequences</taxon>
        <taxon>metagenomes</taxon>
        <taxon>ecological metagenomes</taxon>
    </lineage>
</organism>
<evidence type="ECO:0000313" key="2">
    <source>
        <dbReference type="EMBL" id="CAB4798460.1"/>
    </source>
</evidence>
<evidence type="ECO:0000313" key="3">
    <source>
        <dbReference type="EMBL" id="CAB5009885.1"/>
    </source>
</evidence>
<evidence type="ECO:0000259" key="1">
    <source>
        <dbReference type="Pfam" id="PF01656"/>
    </source>
</evidence>
<dbReference type="Gene3D" id="3.40.50.300">
    <property type="entry name" value="P-loop containing nucleotide triphosphate hydrolases"/>
    <property type="match status" value="1"/>
</dbReference>
<dbReference type="EMBL" id="CAFBON010000322">
    <property type="protein sequence ID" value="CAB5009885.1"/>
    <property type="molecule type" value="Genomic_DNA"/>
</dbReference>
<reference evidence="3" key="1">
    <citation type="submission" date="2020-05" db="EMBL/GenBank/DDBJ databases">
        <authorList>
            <person name="Chiriac C."/>
            <person name="Salcher M."/>
            <person name="Ghai R."/>
            <person name="Kavagutti S V."/>
        </authorList>
    </citation>
    <scope>NUCLEOTIDE SEQUENCE</scope>
</reference>
<dbReference type="AlphaFoldDB" id="A0A6J7PYZ4"/>
<feature type="domain" description="CobQ/CobB/MinD/ParA nucleotide binding" evidence="1">
    <location>
        <begin position="4"/>
        <end position="176"/>
    </location>
</feature>
<dbReference type="SUPFAM" id="SSF52540">
    <property type="entry name" value="P-loop containing nucleoside triphosphate hydrolases"/>
    <property type="match status" value="1"/>
</dbReference>
<dbReference type="InterPro" id="IPR027417">
    <property type="entry name" value="P-loop_NTPase"/>
</dbReference>
<dbReference type="EMBL" id="CAFAAJ010000039">
    <property type="protein sequence ID" value="CAB4798460.1"/>
    <property type="molecule type" value="Genomic_DNA"/>
</dbReference>
<dbReference type="Pfam" id="PF01656">
    <property type="entry name" value="CbiA"/>
    <property type="match status" value="1"/>
</dbReference>